<protein>
    <recommendedName>
        <fullName evidence="3">Integrase</fullName>
    </recommendedName>
</protein>
<dbReference type="Proteomes" id="UP000030832">
    <property type="component" value="Unassembled WGS sequence"/>
</dbReference>
<dbReference type="InterPro" id="IPR034660">
    <property type="entry name" value="DinB/YfiT-like"/>
</dbReference>
<organism evidence="1 2">
    <name type="scientific">Halalkalibacter okhensis</name>
    <dbReference type="NCBI Taxonomy" id="333138"/>
    <lineage>
        <taxon>Bacteria</taxon>
        <taxon>Bacillati</taxon>
        <taxon>Bacillota</taxon>
        <taxon>Bacilli</taxon>
        <taxon>Bacillales</taxon>
        <taxon>Bacillaceae</taxon>
        <taxon>Halalkalibacter</taxon>
    </lineage>
</organism>
<keyword evidence="2" id="KW-1185">Reference proteome</keyword>
<name>A0A0B0I9P2_9BACI</name>
<proteinExistence type="predicted"/>
<dbReference type="RefSeq" id="WP_034630911.1">
    <property type="nucleotide sequence ID" value="NZ_JRJU01000021.1"/>
</dbReference>
<evidence type="ECO:0008006" key="3">
    <source>
        <dbReference type="Google" id="ProtNLM"/>
    </source>
</evidence>
<comment type="caution">
    <text evidence="1">The sequence shown here is derived from an EMBL/GenBank/DDBJ whole genome shotgun (WGS) entry which is preliminary data.</text>
</comment>
<accession>A0A0B0I9P2</accession>
<dbReference type="OrthoDB" id="117483at2"/>
<reference evidence="1 2" key="1">
    <citation type="submission" date="2014-09" db="EMBL/GenBank/DDBJ databases">
        <title>Genome sequencing and annotation of Bacillus Okhensis strain Kh10-101T.</title>
        <authorList>
            <person name="Prakash J.S."/>
        </authorList>
    </citation>
    <scope>NUCLEOTIDE SEQUENCE [LARGE SCALE GENOMIC DNA]</scope>
    <source>
        <strain evidence="2">Kh10-101T</strain>
    </source>
</reference>
<dbReference type="STRING" id="333138.LQ50_16265"/>
<dbReference type="SUPFAM" id="SSF109854">
    <property type="entry name" value="DinB/YfiT-like putative metalloenzymes"/>
    <property type="match status" value="1"/>
</dbReference>
<dbReference type="Gene3D" id="1.20.120.450">
    <property type="entry name" value="dinb family like domain"/>
    <property type="match status" value="1"/>
</dbReference>
<sequence>MDFRIKQRDGYDGRMGELVSMLEYSRKVLLDDIKDLGQDDLDYYAYDGANSIGALLMHISAIEFVHQVISFEERDLNETEYTFWESALFLGEKAGNEIKNQPLDYYLKVLFETREKTLSQLSSKKEEWLFQENNWENGVAHNNYWLWYHVMEDEINHRGQIRLIKRMLLKNR</sequence>
<evidence type="ECO:0000313" key="1">
    <source>
        <dbReference type="EMBL" id="KHF39258.1"/>
    </source>
</evidence>
<gene>
    <name evidence="1" type="ORF">LQ50_16265</name>
</gene>
<dbReference type="EMBL" id="JRJU01000021">
    <property type="protein sequence ID" value="KHF39258.1"/>
    <property type="molecule type" value="Genomic_DNA"/>
</dbReference>
<dbReference type="InterPro" id="IPR007061">
    <property type="entry name" value="MST-like"/>
</dbReference>
<evidence type="ECO:0000313" key="2">
    <source>
        <dbReference type="Proteomes" id="UP000030832"/>
    </source>
</evidence>
<dbReference type="Pfam" id="PF04978">
    <property type="entry name" value="MST"/>
    <property type="match status" value="1"/>
</dbReference>
<dbReference type="eggNOG" id="COG2318">
    <property type="taxonomic scope" value="Bacteria"/>
</dbReference>
<dbReference type="AlphaFoldDB" id="A0A0B0I9P2"/>